<evidence type="ECO:0000313" key="1">
    <source>
        <dbReference type="EMBL" id="MBB4907647.1"/>
    </source>
</evidence>
<dbReference type="PANTHER" id="PTHR36439:SF1">
    <property type="entry name" value="DUF1697 DOMAIN-CONTAINING PROTEIN"/>
    <property type="match status" value="1"/>
</dbReference>
<sequence>MVYIALLRAINLAAKRRVAMADLRAWLTGLGYDDVRTLLQSGNAVFSTKKKPATVRKEVEAVLEEGAGFHIDCVLRTANELRAVVAADPLGAVATNPSRYFVSFMDVAPAWPEIDAAAYEPERVHLAEREAYFWVPDGTQNSKLLAAFPARKGAIATMRNWNTVTKLLAMAEK</sequence>
<name>A0A7W7VEV3_9PSEU</name>
<reference evidence="1 2" key="1">
    <citation type="submission" date="2020-08" db="EMBL/GenBank/DDBJ databases">
        <title>Genomic Encyclopedia of Type Strains, Phase III (KMG-III): the genomes of soil and plant-associated and newly described type strains.</title>
        <authorList>
            <person name="Whitman W."/>
        </authorList>
    </citation>
    <scope>NUCLEOTIDE SEQUENCE [LARGE SCALE GENOMIC DNA]</scope>
    <source>
        <strain evidence="1 2">CECT 8960</strain>
    </source>
</reference>
<dbReference type="AlphaFoldDB" id="A0A7W7VEV3"/>
<evidence type="ECO:0000313" key="2">
    <source>
        <dbReference type="Proteomes" id="UP000520767"/>
    </source>
</evidence>
<accession>A0A7W7VEV3</accession>
<dbReference type="PIRSF" id="PIRSF008502">
    <property type="entry name" value="UCP008502"/>
    <property type="match status" value="1"/>
</dbReference>
<keyword evidence="2" id="KW-1185">Reference proteome</keyword>
<dbReference type="RefSeq" id="WP_184811811.1">
    <property type="nucleotide sequence ID" value="NZ_JACHJQ010000004.1"/>
</dbReference>
<dbReference type="PANTHER" id="PTHR36439">
    <property type="entry name" value="BLL4334 PROTEIN"/>
    <property type="match status" value="1"/>
</dbReference>
<proteinExistence type="predicted"/>
<organism evidence="1 2">
    <name type="scientific">Actinophytocola algeriensis</name>
    <dbReference type="NCBI Taxonomy" id="1768010"/>
    <lineage>
        <taxon>Bacteria</taxon>
        <taxon>Bacillati</taxon>
        <taxon>Actinomycetota</taxon>
        <taxon>Actinomycetes</taxon>
        <taxon>Pseudonocardiales</taxon>
        <taxon>Pseudonocardiaceae</taxon>
    </lineage>
</organism>
<dbReference type="InterPro" id="IPR012545">
    <property type="entry name" value="DUF1697"/>
</dbReference>
<dbReference type="EMBL" id="JACHJQ010000004">
    <property type="protein sequence ID" value="MBB4907647.1"/>
    <property type="molecule type" value="Genomic_DNA"/>
</dbReference>
<dbReference type="Proteomes" id="UP000520767">
    <property type="component" value="Unassembled WGS sequence"/>
</dbReference>
<gene>
    <name evidence="1" type="ORF">FHR82_003889</name>
</gene>
<dbReference type="Pfam" id="PF08002">
    <property type="entry name" value="DUF1697"/>
    <property type="match status" value="1"/>
</dbReference>
<dbReference type="SUPFAM" id="SSF160379">
    <property type="entry name" value="SP0830-like"/>
    <property type="match status" value="1"/>
</dbReference>
<dbReference type="Gene3D" id="3.30.70.1280">
    <property type="entry name" value="SP0830-like domains"/>
    <property type="match status" value="1"/>
</dbReference>
<comment type="caution">
    <text evidence="1">The sequence shown here is derived from an EMBL/GenBank/DDBJ whole genome shotgun (WGS) entry which is preliminary data.</text>
</comment>
<protein>
    <submittedName>
        <fullName evidence="1">Uncharacterized protein (DUF1697 family)</fullName>
    </submittedName>
</protein>